<feature type="domain" description="Nudix hydrolase" evidence="3">
    <location>
        <begin position="143"/>
        <end position="271"/>
    </location>
</feature>
<evidence type="ECO:0000313" key="4">
    <source>
        <dbReference type="EMBL" id="MEQ2379967.1"/>
    </source>
</evidence>
<dbReference type="EC" id="3.6.-.-" evidence="4"/>
<dbReference type="InterPro" id="IPR000086">
    <property type="entry name" value="NUDIX_hydrolase_dom"/>
</dbReference>
<proteinExistence type="inferred from homology"/>
<dbReference type="Pfam" id="PF00293">
    <property type="entry name" value="NUDIX"/>
    <property type="match status" value="1"/>
</dbReference>
<keyword evidence="5" id="KW-1185">Reference proteome</keyword>
<dbReference type="CDD" id="cd04693">
    <property type="entry name" value="NUDIX_Hydrolase"/>
    <property type="match status" value="1"/>
</dbReference>
<protein>
    <submittedName>
        <fullName evidence="4">NUDIX hydrolase</fullName>
        <ecNumber evidence="4">3.6.-.-</ecNumber>
    </submittedName>
</protein>
<dbReference type="PROSITE" id="PS51462">
    <property type="entry name" value="NUDIX"/>
    <property type="match status" value="1"/>
</dbReference>
<gene>
    <name evidence="4" type="ORF">WMO14_08750</name>
</gene>
<dbReference type="PANTHER" id="PTHR43736:SF1">
    <property type="entry name" value="DIHYDRONEOPTERIN TRIPHOSPHATE DIPHOSPHATASE"/>
    <property type="match status" value="1"/>
</dbReference>
<evidence type="ECO:0000313" key="5">
    <source>
        <dbReference type="Proteomes" id="UP001442364"/>
    </source>
</evidence>
<dbReference type="PROSITE" id="PS00893">
    <property type="entry name" value="NUDIX_BOX"/>
    <property type="match status" value="1"/>
</dbReference>
<accession>A0ABV1BW38</accession>
<organism evidence="4 5">
    <name type="scientific">[Lactobacillus] rogosae</name>
    <dbReference type="NCBI Taxonomy" id="706562"/>
    <lineage>
        <taxon>Bacteria</taxon>
        <taxon>Bacillati</taxon>
        <taxon>Bacillota</taxon>
        <taxon>Clostridia</taxon>
        <taxon>Lachnospirales</taxon>
        <taxon>Lachnospiraceae</taxon>
        <taxon>Lachnospira</taxon>
    </lineage>
</organism>
<dbReference type="SUPFAM" id="SSF55811">
    <property type="entry name" value="Nudix"/>
    <property type="match status" value="1"/>
</dbReference>
<dbReference type="PANTHER" id="PTHR43736">
    <property type="entry name" value="ADP-RIBOSE PYROPHOSPHATASE"/>
    <property type="match status" value="1"/>
</dbReference>
<dbReference type="InterPro" id="IPR015797">
    <property type="entry name" value="NUDIX_hydrolase-like_dom_sf"/>
</dbReference>
<dbReference type="Gene3D" id="3.90.79.10">
    <property type="entry name" value="Nucleoside Triphosphate Pyrophosphohydrolase"/>
    <property type="match status" value="1"/>
</dbReference>
<name>A0ABV1BW38_9FIRM</name>
<dbReference type="RefSeq" id="WP_022502875.1">
    <property type="nucleotide sequence ID" value="NZ_DAWCMB010000111.1"/>
</dbReference>
<comment type="similarity">
    <text evidence="1">Belongs to the Nudix hydrolase family.</text>
</comment>
<dbReference type="EMBL" id="JBBMER010000006">
    <property type="protein sequence ID" value="MEQ2379967.1"/>
    <property type="molecule type" value="Genomic_DNA"/>
</dbReference>
<dbReference type="GO" id="GO:0016787">
    <property type="term" value="F:hydrolase activity"/>
    <property type="evidence" value="ECO:0007669"/>
    <property type="project" value="UniProtKB-KW"/>
</dbReference>
<sequence>MREELVAVKVDHPLGSTDEDNPSVVYPINVGYVINDKDLEFKPVTDDQRVYLVGVDVAVDEYSGVLIAVARRRDDSGTVWVVAPENILYTKQQIEEMIYFKEQYYDSFIEMVDEEMWDAYDANENKLGFEVRRSMAKSLPEGVYHIVVMVYTVTKTGKVLTTQRSRNKTNSLKWEVTGGSIISGETPRTGAVRELLEETGIKKSPEDLIELYRYTDDARHCIYYGYLNVCDDEEHVKLQQGETMDYMYMPYEEFIDFIMSERFIPSEQRRFKLHSEHIVKQIKQACMVQ</sequence>
<dbReference type="Proteomes" id="UP001442364">
    <property type="component" value="Unassembled WGS sequence"/>
</dbReference>
<evidence type="ECO:0000259" key="3">
    <source>
        <dbReference type="PROSITE" id="PS51462"/>
    </source>
</evidence>
<comment type="caution">
    <text evidence="4">The sequence shown here is derived from an EMBL/GenBank/DDBJ whole genome shotgun (WGS) entry which is preliminary data.</text>
</comment>
<keyword evidence="2 4" id="KW-0378">Hydrolase</keyword>
<evidence type="ECO:0000256" key="1">
    <source>
        <dbReference type="ARBA" id="ARBA00005582"/>
    </source>
</evidence>
<dbReference type="InterPro" id="IPR020084">
    <property type="entry name" value="NUDIX_hydrolase_CS"/>
</dbReference>
<evidence type="ECO:0000256" key="2">
    <source>
        <dbReference type="ARBA" id="ARBA00022801"/>
    </source>
</evidence>
<reference evidence="4 5" key="1">
    <citation type="submission" date="2024-03" db="EMBL/GenBank/DDBJ databases">
        <title>Human intestinal bacterial collection.</title>
        <authorList>
            <person name="Pauvert C."/>
            <person name="Hitch T.C.A."/>
            <person name="Clavel T."/>
        </authorList>
    </citation>
    <scope>NUCLEOTIDE SEQUENCE [LARGE SCALE GENOMIC DNA]</scope>
    <source>
        <strain evidence="4 5">CLA-AA-H255</strain>
    </source>
</reference>